<dbReference type="InterPro" id="IPR052387">
    <property type="entry name" value="Fibrocystin"/>
</dbReference>
<evidence type="ECO:0000259" key="5">
    <source>
        <dbReference type="Pfam" id="PF24606"/>
    </source>
</evidence>
<evidence type="ECO:0000256" key="1">
    <source>
        <dbReference type="ARBA" id="ARBA00022729"/>
    </source>
</evidence>
<evidence type="ECO:0000313" key="6">
    <source>
        <dbReference type="EMBL" id="PPK68691.1"/>
    </source>
</evidence>
<dbReference type="EMBL" id="PTIY01000011">
    <property type="protein sequence ID" value="PPK68691.1"/>
    <property type="molecule type" value="Genomic_DNA"/>
</dbReference>
<sequence length="1328" mass="140565">MKRYALVFIVFLSVAYLTTPASANEAIATTETCSALPSSSSSDDYYISDCQTVGSGTYTYQYLHVVNGGKLIFNDDGGTINFNAKSILVEQGGSIKAGSYDVPFGTAGGKLIIGLYGAGPGNIATNPNPDYSPIGCQGDTCYDSSRVGKGCLNSGTFNPADPCQAILATDHSQDNSYFEGYAAGQDGDNSIFGYKVFAVSYGGSLELFGSKGVAAQFRTDPSIRTATCPVPAAANQNDITQWAALTGNSWARAGASSAGTTLTLDRAVDWTPGDQLIVGTTDWSASHSELASVSAVDTTKTIATLNTALQYPHNGAAYTVPSALLTSTGNPNGQVENRAAIGLLTRSITIQSLGATATDPFPASANCAAAANNPDCYFGAQMMVRQGFAKFQVQGVEFHQMGQGGRMGRYPVHFHMVKDASYTNAFVKDSSIWESNTRFVVVHATHNVEVSRNVGYLSMGHGFYIEDGSEINNLFCQNLGVSARAALTDYFTSQESTSPEYRFIPPILNTMNDQTVQGSDAVYPTMFWIMNAYNEFVGNQSVGVHGFGACYWPLSSSVSGPSATMTWARNNAAAPTYQTYSELDYANFNQAGARQAPFKRFRGNGCATAAYALMTERASLQPDASNFAFTPALNPPATPPTASSPVPVNVASNPYTIATSMLPVVASNFYGIKYAMSPDTNPTCASGYGPGQASTNGQYCVATVIDRFTTSFNWAQTNFGSVWLRPWSYVFSNSAITDQLFGGLGFVSGGSWDQVLNRQLAIAKDSLFVGSIAPTDQYAGQNGPDMSNAICSQNNGTQPMPFCYFQKDGTGLYMGGFNSKRMITIYDGPFFSEGNIFTQVNTSNSGVKTQPGSTPPYATGTSIYDATNQPAYPLTASSIQNPALSQYSVINAAIGWKQPNGFYYPPAFAFRKSGFDSTTERHNVLDQYAYYIQGQLWGTPISNTVNNMGATPIDSTTILNDLDGSLNGMAPSTGGARTSGLSNNAFYDAPFKVAQCNSFGTETIPQDFVTTVITKLQAPVTAGGSATNTDTTWSQSHPAVPVYRQLETGSSGDSCSTNAQVCGVGVTPCCRRSTLFMGAGIGAAPGLTMNQGTYYIDTNAAALNGSVPAPFVNANFTAGASYLIHHLYAAGNSKTTYQVYVGPNYVPGSGQWVRVDPHVQNNGLQVTPAPVSSSYGSSSYDGTSGILTVTLDNGTVASDYAFPTSAAPEDACFPSNLCQIEPGNNPQKCTVSDTFPEPDLKESIKSVCNYWSSRTTGQSADGVYLNDCPRGGCIGFSFTLPAGFTAVPYATAGQALASCYPNSAPWKTGLKITDKNCAKPPSKGNFCK</sequence>
<dbReference type="Pfam" id="PF10162">
    <property type="entry name" value="G8"/>
    <property type="match status" value="1"/>
</dbReference>
<feature type="domain" description="CEMIP beta-helix" evidence="5">
    <location>
        <begin position="377"/>
        <end position="566"/>
    </location>
</feature>
<accession>A0A2S6GU89</accession>
<comment type="caution">
    <text evidence="6">The sequence shown here is derived from an EMBL/GenBank/DDBJ whole genome shotgun (WGS) entry which is preliminary data.</text>
</comment>
<proteinExistence type="predicted"/>
<evidence type="ECO:0000259" key="4">
    <source>
        <dbReference type="Pfam" id="PF10162"/>
    </source>
</evidence>
<evidence type="ECO:0000256" key="2">
    <source>
        <dbReference type="ARBA" id="ARBA00023180"/>
    </source>
</evidence>
<feature type="chain" id="PRO_5015676593" evidence="3">
    <location>
        <begin position="24"/>
        <end position="1328"/>
    </location>
</feature>
<name>A0A2S6GU89_9GAMM</name>
<dbReference type="OrthoDB" id="9815414at2"/>
<feature type="domain" description="G8" evidence="4">
    <location>
        <begin position="37"/>
        <end position="130"/>
    </location>
</feature>
<reference evidence="6 7" key="1">
    <citation type="submission" date="2018-02" db="EMBL/GenBank/DDBJ databases">
        <title>Subsurface microbial communities from deep shales in Ohio and West Virginia, USA.</title>
        <authorList>
            <person name="Wrighton K."/>
        </authorList>
    </citation>
    <scope>NUCLEOTIDE SEQUENCE [LARGE SCALE GENOMIC DNA]</scope>
    <source>
        <strain evidence="6 7">OWC-G53F</strain>
    </source>
</reference>
<evidence type="ECO:0000256" key="3">
    <source>
        <dbReference type="SAM" id="SignalP"/>
    </source>
</evidence>
<feature type="signal peptide" evidence="3">
    <location>
        <begin position="1"/>
        <end position="23"/>
    </location>
</feature>
<dbReference type="InterPro" id="IPR055401">
    <property type="entry name" value="CEMIP_beta-hel_dom"/>
</dbReference>
<organism evidence="6 7">
    <name type="scientific">Methylobacter tundripaludum</name>
    <dbReference type="NCBI Taxonomy" id="173365"/>
    <lineage>
        <taxon>Bacteria</taxon>
        <taxon>Pseudomonadati</taxon>
        <taxon>Pseudomonadota</taxon>
        <taxon>Gammaproteobacteria</taxon>
        <taxon>Methylococcales</taxon>
        <taxon>Methylococcaceae</taxon>
        <taxon>Methylobacter</taxon>
    </lineage>
</organism>
<dbReference type="InterPro" id="IPR019316">
    <property type="entry name" value="G8_domain"/>
</dbReference>
<evidence type="ECO:0000313" key="7">
    <source>
        <dbReference type="Proteomes" id="UP000238071"/>
    </source>
</evidence>
<protein>
    <submittedName>
        <fullName evidence="6">G8 domain-containing protein</fullName>
    </submittedName>
</protein>
<keyword evidence="7" id="KW-1185">Reference proteome</keyword>
<dbReference type="PANTHER" id="PTHR46769:SF2">
    <property type="entry name" value="FIBROCYSTIN-L ISOFORM 2 PRECURSOR-RELATED"/>
    <property type="match status" value="1"/>
</dbReference>
<keyword evidence="1 3" id="KW-0732">Signal</keyword>
<keyword evidence="2" id="KW-0325">Glycoprotein</keyword>
<dbReference type="Proteomes" id="UP000238071">
    <property type="component" value="Unassembled WGS sequence"/>
</dbReference>
<gene>
    <name evidence="6" type="ORF">B0F88_11199</name>
</gene>
<dbReference type="RefSeq" id="WP_104424524.1">
    <property type="nucleotide sequence ID" value="NZ_PTIY01000011.1"/>
</dbReference>
<dbReference type="Pfam" id="PF24606">
    <property type="entry name" value="CEMIP_beta-hel"/>
    <property type="match status" value="1"/>
</dbReference>
<dbReference type="PANTHER" id="PTHR46769">
    <property type="entry name" value="POLYCYSTIC KIDNEY AND HEPATIC DISEASE 1 (AUTOSOMAL RECESSIVE)-LIKE 1"/>
    <property type="match status" value="1"/>
</dbReference>